<dbReference type="SUPFAM" id="SSF69318">
    <property type="entry name" value="Integrin alpha N-terminal domain"/>
    <property type="match status" value="2"/>
</dbReference>
<dbReference type="Pfam" id="PF13517">
    <property type="entry name" value="FG-GAP_3"/>
    <property type="match status" value="3"/>
</dbReference>
<feature type="signal peptide" evidence="3">
    <location>
        <begin position="1"/>
        <end position="18"/>
    </location>
</feature>
<dbReference type="PANTHER" id="PTHR46580">
    <property type="entry name" value="SENSOR KINASE-RELATED"/>
    <property type="match status" value="1"/>
</dbReference>
<dbReference type="InterPro" id="IPR013517">
    <property type="entry name" value="FG-GAP"/>
</dbReference>
<evidence type="ECO:0000256" key="2">
    <source>
        <dbReference type="SAM" id="MobiDB-lite"/>
    </source>
</evidence>
<proteinExistence type="predicted"/>
<name>A0A4R1EN85_9GAMM</name>
<dbReference type="Gene3D" id="2.130.10.130">
    <property type="entry name" value="Integrin alpha, N-terminal"/>
    <property type="match status" value="3"/>
</dbReference>
<gene>
    <name evidence="4" type="ORF">EV695_3418</name>
</gene>
<evidence type="ECO:0000256" key="3">
    <source>
        <dbReference type="SAM" id="SignalP"/>
    </source>
</evidence>
<protein>
    <submittedName>
        <fullName evidence="4">VCBS repeat protein</fullName>
    </submittedName>
</protein>
<dbReference type="EMBL" id="SMFQ01000005">
    <property type="protein sequence ID" value="TCJ82686.1"/>
    <property type="molecule type" value="Genomic_DNA"/>
</dbReference>
<dbReference type="PANTHER" id="PTHR46580:SF4">
    <property type="entry name" value="ATP_GTP-BINDING PROTEIN"/>
    <property type="match status" value="1"/>
</dbReference>
<evidence type="ECO:0000313" key="4">
    <source>
        <dbReference type="EMBL" id="TCJ82686.1"/>
    </source>
</evidence>
<evidence type="ECO:0000256" key="1">
    <source>
        <dbReference type="ARBA" id="ARBA00022729"/>
    </source>
</evidence>
<organism evidence="4 5">
    <name type="scientific">Cocleimonas flava</name>
    <dbReference type="NCBI Taxonomy" id="634765"/>
    <lineage>
        <taxon>Bacteria</taxon>
        <taxon>Pseudomonadati</taxon>
        <taxon>Pseudomonadota</taxon>
        <taxon>Gammaproteobacteria</taxon>
        <taxon>Thiotrichales</taxon>
        <taxon>Thiotrichaceae</taxon>
        <taxon>Cocleimonas</taxon>
    </lineage>
</organism>
<dbReference type="Proteomes" id="UP000294887">
    <property type="component" value="Unassembled WGS sequence"/>
</dbReference>
<comment type="caution">
    <text evidence="4">The sequence shown here is derived from an EMBL/GenBank/DDBJ whole genome shotgun (WGS) entry which is preliminary data.</text>
</comment>
<dbReference type="AlphaFoldDB" id="A0A4R1EN85"/>
<dbReference type="PROSITE" id="PS51257">
    <property type="entry name" value="PROKAR_LIPOPROTEIN"/>
    <property type="match status" value="1"/>
</dbReference>
<reference evidence="4 5" key="1">
    <citation type="submission" date="2019-03" db="EMBL/GenBank/DDBJ databases">
        <title>Genomic Encyclopedia of Type Strains, Phase IV (KMG-IV): sequencing the most valuable type-strain genomes for metagenomic binning, comparative biology and taxonomic classification.</title>
        <authorList>
            <person name="Goeker M."/>
        </authorList>
    </citation>
    <scope>NUCLEOTIDE SEQUENCE [LARGE SCALE GENOMIC DNA]</scope>
    <source>
        <strain evidence="4 5">DSM 24830</strain>
    </source>
</reference>
<evidence type="ECO:0000313" key="5">
    <source>
        <dbReference type="Proteomes" id="UP000294887"/>
    </source>
</evidence>
<dbReference type="InterPro" id="IPR028994">
    <property type="entry name" value="Integrin_alpha_N"/>
</dbReference>
<keyword evidence="1 3" id="KW-0732">Signal</keyword>
<sequence>MIKLNLSPLFFTVAFLTACGGGGSGGTADSSEDNSENSIEASAGGSYPDGCTPSDWESGSYQCNPADISTKNATILPGPFSNSDRELIPEIAVADLNKDGLLDVLVSVTDYAAVATFKVLINEGNRSFTDQTDTLFPSSQNQSQAQLPFWISKFYTLDMNGDGRVDIVANTSNPGIGVVDRIFIQQENGTFSEEPLATFPGREYEDFSSSTGVSVRQGNSFYPIDADNDGDFDLLVADFHEETLFWRLLINNSTNGVLSFVSSDIPLPSFNGTDQIAFIDDPVVVDVNHDGFMDFVYAGPKWKGGFVNETNTIKILLNNGTYGFSDGTASVIDGEVPALIHGGSLISGDFNGDADDDILIAGGGYDAFPFNGERNVLLLSQSNGLYSDAKTDDPLFATPRFTHSLAAGDLNNDGSLDIVFSDVANGSSWQLGKVLINDGAGNFTEVINPFPNAQLYGTSGGEFGLEGSLNAWTSTKIADMDNDGNNDIILGYSSHETNSIIYWNDGSGTGVFK</sequence>
<dbReference type="RefSeq" id="WP_131907196.1">
    <property type="nucleotide sequence ID" value="NZ_BAAAFU010000007.1"/>
</dbReference>
<feature type="chain" id="PRO_5020643746" evidence="3">
    <location>
        <begin position="19"/>
        <end position="513"/>
    </location>
</feature>
<keyword evidence="5" id="KW-1185">Reference proteome</keyword>
<dbReference type="OrthoDB" id="9815903at2"/>
<accession>A0A4R1EN85</accession>
<feature type="region of interest" description="Disordered" evidence="2">
    <location>
        <begin position="25"/>
        <end position="51"/>
    </location>
</feature>